<evidence type="ECO:0000313" key="1">
    <source>
        <dbReference type="EMBL" id="WQQ28184.1"/>
    </source>
</evidence>
<evidence type="ECO:0000313" key="2">
    <source>
        <dbReference type="Proteomes" id="UP001327225"/>
    </source>
</evidence>
<dbReference type="EMBL" id="CP141059">
    <property type="protein sequence ID" value="WQQ28184.1"/>
    <property type="molecule type" value="Genomic_DNA"/>
</dbReference>
<protein>
    <recommendedName>
        <fullName evidence="3">Aminoglycoside phosphotransferase domain-containing protein</fullName>
    </recommendedName>
</protein>
<dbReference type="InterPro" id="IPR011009">
    <property type="entry name" value="Kinase-like_dom_sf"/>
</dbReference>
<sequence length="314" mass="34490">MGAVTTALPTRIPHGRTARRLEWSFLPPHIRAEVERRLGAPVTGAASQTGGFTPGFASVLTCADGSRHFVKAASTIAQKQFADAYREEARKLELLPDGLPAPRLRWIHDADDWVVLGFEHVEGRAPLRPWVPDELTAASAMAVEIARLLTPAPAGIDRAVDEFAGWPALWDRIDHPRRDECGALAARYADVVDGDTLVHTDIRDDNLLVRPDGSVVMCDWNWPVAGAAWLDSLFLLIGPRGDGLDIEAHIATHPLLGGVDPEEIDVVIALVLGYFETSAAQPVPPTSPYLRQAQAWQRDVLRDWLAERRGWVPQ</sequence>
<keyword evidence="2" id="KW-1185">Reference proteome</keyword>
<dbReference type="Gene3D" id="3.30.200.20">
    <property type="entry name" value="Phosphorylase Kinase, domain 1"/>
    <property type="match status" value="1"/>
</dbReference>
<evidence type="ECO:0008006" key="3">
    <source>
        <dbReference type="Google" id="ProtNLM"/>
    </source>
</evidence>
<accession>A0ABZ0ZWH0</accession>
<proteinExistence type="predicted"/>
<reference evidence="2" key="1">
    <citation type="submission" date="2023-12" db="EMBL/GenBank/DDBJ databases">
        <title>Novel species in genus Nocardioides.</title>
        <authorList>
            <person name="Zhou H."/>
        </authorList>
    </citation>
    <scope>NUCLEOTIDE SEQUENCE [LARGE SCALE GENOMIC DNA]</scope>
    <source>
        <strain evidence="2">HM61</strain>
    </source>
</reference>
<dbReference type="SUPFAM" id="SSF56112">
    <property type="entry name" value="Protein kinase-like (PK-like)"/>
    <property type="match status" value="1"/>
</dbReference>
<organism evidence="1 2">
    <name type="scientific">Nocardioides bizhenqiangii</name>
    <dbReference type="NCBI Taxonomy" id="3095076"/>
    <lineage>
        <taxon>Bacteria</taxon>
        <taxon>Bacillati</taxon>
        <taxon>Actinomycetota</taxon>
        <taxon>Actinomycetes</taxon>
        <taxon>Propionibacteriales</taxon>
        <taxon>Nocardioidaceae</taxon>
        <taxon>Nocardioides</taxon>
    </lineage>
</organism>
<dbReference type="Proteomes" id="UP001327225">
    <property type="component" value="Chromosome"/>
</dbReference>
<name>A0ABZ0ZWH0_9ACTN</name>
<gene>
    <name evidence="1" type="ORF">SHK19_08110</name>
</gene>